<name>X1HX79_9ZZZZ</name>
<protein>
    <submittedName>
        <fullName evidence="1">Uncharacterized protein</fullName>
    </submittedName>
</protein>
<reference evidence="1" key="1">
    <citation type="journal article" date="2014" name="Front. Microbiol.">
        <title>High frequency of phylogenetically diverse reductive dehalogenase-homologous genes in deep subseafloor sedimentary metagenomes.</title>
        <authorList>
            <person name="Kawai M."/>
            <person name="Futagami T."/>
            <person name="Toyoda A."/>
            <person name="Takaki Y."/>
            <person name="Nishi S."/>
            <person name="Hori S."/>
            <person name="Arai W."/>
            <person name="Tsubouchi T."/>
            <person name="Morono Y."/>
            <person name="Uchiyama I."/>
            <person name="Ito T."/>
            <person name="Fujiyama A."/>
            <person name="Inagaki F."/>
            <person name="Takami H."/>
        </authorList>
    </citation>
    <scope>NUCLEOTIDE SEQUENCE</scope>
    <source>
        <strain evidence="1">Expedition CK06-06</strain>
    </source>
</reference>
<proteinExistence type="predicted"/>
<gene>
    <name evidence="1" type="ORF">S03H2_29333</name>
</gene>
<feature type="non-terminal residue" evidence="1">
    <location>
        <position position="1"/>
    </location>
</feature>
<dbReference type="EMBL" id="BARU01017698">
    <property type="protein sequence ID" value="GAH61675.1"/>
    <property type="molecule type" value="Genomic_DNA"/>
</dbReference>
<accession>X1HX79</accession>
<comment type="caution">
    <text evidence="1">The sequence shown here is derived from an EMBL/GenBank/DDBJ whole genome shotgun (WGS) entry which is preliminary data.</text>
</comment>
<sequence>NKEHFYYYRIFKDVVGEVPKPSKGEKQCPGCGAGMAPFAFHCKVCGYILDGVV</sequence>
<dbReference type="AlphaFoldDB" id="X1HX79"/>
<organism evidence="1">
    <name type="scientific">marine sediment metagenome</name>
    <dbReference type="NCBI Taxonomy" id="412755"/>
    <lineage>
        <taxon>unclassified sequences</taxon>
        <taxon>metagenomes</taxon>
        <taxon>ecological metagenomes</taxon>
    </lineage>
</organism>
<evidence type="ECO:0000313" key="1">
    <source>
        <dbReference type="EMBL" id="GAH61675.1"/>
    </source>
</evidence>